<dbReference type="GO" id="GO:0009279">
    <property type="term" value="C:cell outer membrane"/>
    <property type="evidence" value="ECO:0007669"/>
    <property type="project" value="UniProtKB-SubCell"/>
</dbReference>
<dbReference type="EMBL" id="PUEC01000008">
    <property type="protein sequence ID" value="PWB02984.1"/>
    <property type="molecule type" value="Genomic_DNA"/>
</dbReference>
<feature type="domain" description="RagB/SusD" evidence="6">
    <location>
        <begin position="315"/>
        <end position="564"/>
    </location>
</feature>
<keyword evidence="5" id="KW-0998">Cell outer membrane</keyword>
<dbReference type="SUPFAM" id="SSF48452">
    <property type="entry name" value="TPR-like"/>
    <property type="match status" value="1"/>
</dbReference>
<keyword evidence="3" id="KW-0732">Signal</keyword>
<evidence type="ECO:0000256" key="2">
    <source>
        <dbReference type="ARBA" id="ARBA00006275"/>
    </source>
</evidence>
<dbReference type="AlphaFoldDB" id="A0A2V1IKT9"/>
<sequence length="577" mass="65533">MKISNLKYCIPVALMGLGFSSCEDFLDRPKEDGYVVDQFYQSDEECAQGVNYLYSMPWNDMLQQLYHITEDLAGNCHESGDNAPFVLFSVDGSHAKIRSCSEALWQTNAHCNTVYGLLKGANASSYAKERAMGEALTLKALAYFYIVRLWGDVPLVHDNGSEIGAGISNTKPKVDRQDIYEYIVMTLEEALRLLEGKKYEPGRIDYYSAEGLLAKVLLTRSGLGMDGSRNQDDLDAAARYAKDVIDNSGRSLLSNYEDNFKLEFNKNEEALITLAWYGSRDPWTANNYLQQEVGMNGFDSYGQCWGDWTVPSVDLQEAFGVSPLRSPEQNPSADTRRKATMMMPGDVYSQFWRNKGGFDYLRFLYDEEYAPGKTYQLNSGTGANQVKHLYGNSEDHYQGLGYYPQEQANGLATHLLRLSDIYLIYAEAVIGNNSSTSDASAIDAFYAVRSRAVHGAIRPASVSFDDVWKERRLELAFEGDRWFDYVRRSYYDAAACSRELESQRRSTYYGLDDLYKTYYETGRWEVTSSVRYADEMEPNITVDKSKYTLPLPETDIVFNPSLMKDPIRVDVRSEYSY</sequence>
<dbReference type="RefSeq" id="WP_107031834.1">
    <property type="nucleotide sequence ID" value="NZ_CAJSYL010000005.1"/>
</dbReference>
<protein>
    <submittedName>
        <fullName evidence="7">RagB/SusD family nutrient uptake outer membrane protein</fullName>
    </submittedName>
</protein>
<keyword evidence="8" id="KW-1185">Reference proteome</keyword>
<evidence type="ECO:0000313" key="8">
    <source>
        <dbReference type="Proteomes" id="UP000244905"/>
    </source>
</evidence>
<dbReference type="PROSITE" id="PS51257">
    <property type="entry name" value="PROKAR_LIPOPROTEIN"/>
    <property type="match status" value="1"/>
</dbReference>
<evidence type="ECO:0000313" key="7">
    <source>
        <dbReference type="EMBL" id="PWB02984.1"/>
    </source>
</evidence>
<comment type="caution">
    <text evidence="7">The sequence shown here is derived from an EMBL/GenBank/DDBJ whole genome shotgun (WGS) entry which is preliminary data.</text>
</comment>
<name>A0A2V1IKT9_9BACT</name>
<dbReference type="GeneID" id="82525689"/>
<accession>A0A2V1IKT9</accession>
<keyword evidence="4" id="KW-0472">Membrane</keyword>
<evidence type="ECO:0000256" key="4">
    <source>
        <dbReference type="ARBA" id="ARBA00023136"/>
    </source>
</evidence>
<evidence type="ECO:0000259" key="6">
    <source>
        <dbReference type="Pfam" id="PF07980"/>
    </source>
</evidence>
<dbReference type="InterPro" id="IPR012944">
    <property type="entry name" value="SusD_RagB_dom"/>
</dbReference>
<evidence type="ECO:0000256" key="3">
    <source>
        <dbReference type="ARBA" id="ARBA00022729"/>
    </source>
</evidence>
<organism evidence="7 8">
    <name type="scientific">Duncaniella muris</name>
    <dbReference type="NCBI Taxonomy" id="2094150"/>
    <lineage>
        <taxon>Bacteria</taxon>
        <taxon>Pseudomonadati</taxon>
        <taxon>Bacteroidota</taxon>
        <taxon>Bacteroidia</taxon>
        <taxon>Bacteroidales</taxon>
        <taxon>Muribaculaceae</taxon>
        <taxon>Duncaniella</taxon>
    </lineage>
</organism>
<dbReference type="Proteomes" id="UP000244905">
    <property type="component" value="Unassembled WGS sequence"/>
</dbReference>
<evidence type="ECO:0000256" key="1">
    <source>
        <dbReference type="ARBA" id="ARBA00004442"/>
    </source>
</evidence>
<proteinExistence type="inferred from homology"/>
<dbReference type="Pfam" id="PF07980">
    <property type="entry name" value="SusD_RagB"/>
    <property type="match status" value="1"/>
</dbReference>
<evidence type="ECO:0000256" key="5">
    <source>
        <dbReference type="ARBA" id="ARBA00023237"/>
    </source>
</evidence>
<comment type="similarity">
    <text evidence="2">Belongs to the SusD family.</text>
</comment>
<comment type="subcellular location">
    <subcellularLocation>
        <location evidence="1">Cell outer membrane</location>
    </subcellularLocation>
</comment>
<dbReference type="Gene3D" id="1.25.40.390">
    <property type="match status" value="1"/>
</dbReference>
<reference evidence="8" key="1">
    <citation type="submission" date="2018-02" db="EMBL/GenBank/DDBJ databases">
        <authorList>
            <person name="Clavel T."/>
            <person name="Strowig T."/>
        </authorList>
    </citation>
    <scope>NUCLEOTIDE SEQUENCE [LARGE SCALE GENOMIC DNA]</scope>
    <source>
        <strain evidence="8">DSM 103720</strain>
    </source>
</reference>
<dbReference type="InterPro" id="IPR011990">
    <property type="entry name" value="TPR-like_helical_dom_sf"/>
</dbReference>
<gene>
    <name evidence="7" type="ORF">C5O23_04940</name>
</gene>